<dbReference type="SUPFAM" id="SSF56003">
    <property type="entry name" value="Molybdenum cofactor-binding domain"/>
    <property type="match status" value="1"/>
</dbReference>
<dbReference type="InterPro" id="IPR037165">
    <property type="entry name" value="AldOxase/xan_DH_Mopterin-bd_sf"/>
</dbReference>
<dbReference type="AlphaFoldDB" id="A0A4U9UFS3"/>
<keyword evidence="2" id="KW-0560">Oxidoreductase</keyword>
<reference evidence="2" key="1">
    <citation type="submission" date="2019-05" db="EMBL/GenBank/DDBJ databases">
        <authorList>
            <consortium name="Pathogen Informatics"/>
        </authorList>
    </citation>
    <scope>NUCLEOTIDE SEQUENCE [LARGE SCALE GENOMIC DNA]</scope>
    <source>
        <strain evidence="2">NCTC12965</strain>
    </source>
</reference>
<sequence length="113" mass="12481">MTTAKTALAADAPLLHGGKSNLLKQHQLNGGDPVAALAASEVVIEGNYSTQVVQHCHLEGVISYAYMDEMDRIVIVSSTQIPHLVRRVVGQALDRPWVIHQGDQTLYRRRVRQ</sequence>
<dbReference type="EMBL" id="CABEEZ010000068">
    <property type="protein sequence ID" value="VTR30859.1"/>
    <property type="molecule type" value="Genomic_DNA"/>
</dbReference>
<name>A0A4U9UFS3_SERFO</name>
<dbReference type="EC" id="1.17.1.5" evidence="2"/>
<dbReference type="Pfam" id="PF02738">
    <property type="entry name" value="MoCoBD_1"/>
    <property type="match status" value="1"/>
</dbReference>
<evidence type="ECO:0000313" key="2">
    <source>
        <dbReference type="EMBL" id="VTR30859.1"/>
    </source>
</evidence>
<dbReference type="InterPro" id="IPR008274">
    <property type="entry name" value="AldOxase/xan_DH_MoCoBD1"/>
</dbReference>
<protein>
    <submittedName>
        <fullName evidence="2">Nicotinate dehydrogenase large molybdopterin subunit</fullName>
        <ecNumber evidence="2">1.17.1.5</ecNumber>
    </submittedName>
</protein>
<dbReference type="GO" id="GO:0050138">
    <property type="term" value="F:nicotinate dehydrogenase activity"/>
    <property type="evidence" value="ECO:0007669"/>
    <property type="project" value="UniProtKB-EC"/>
</dbReference>
<dbReference type="Gene3D" id="3.30.365.10">
    <property type="entry name" value="Aldehyde oxidase/xanthine dehydrogenase, molybdopterin binding domain"/>
    <property type="match status" value="2"/>
</dbReference>
<organism evidence="2">
    <name type="scientific">Serratia fonticola</name>
    <dbReference type="NCBI Taxonomy" id="47917"/>
    <lineage>
        <taxon>Bacteria</taxon>
        <taxon>Pseudomonadati</taxon>
        <taxon>Pseudomonadota</taxon>
        <taxon>Gammaproteobacteria</taxon>
        <taxon>Enterobacterales</taxon>
        <taxon>Yersiniaceae</taxon>
        <taxon>Serratia</taxon>
    </lineage>
</organism>
<evidence type="ECO:0000259" key="1">
    <source>
        <dbReference type="Pfam" id="PF02738"/>
    </source>
</evidence>
<gene>
    <name evidence="2" type="primary">ndhL_3</name>
    <name evidence="2" type="ORF">NCTC12965_03129</name>
</gene>
<accession>A0A4U9UFS3</accession>
<feature type="domain" description="Aldehyde oxidase/xanthine dehydrogenase first molybdopterin binding" evidence="1">
    <location>
        <begin position="19"/>
        <end position="96"/>
    </location>
</feature>
<proteinExistence type="predicted"/>